<comment type="caution">
    <text evidence="5">The sequence shown here is derived from an EMBL/GenBank/DDBJ whole genome shotgun (WGS) entry which is preliminary data.</text>
</comment>
<evidence type="ECO:0000256" key="4">
    <source>
        <dbReference type="ARBA" id="ARBA00022807"/>
    </source>
</evidence>
<dbReference type="AlphaFoldDB" id="A0A834WI21"/>
<dbReference type="PANTHER" id="PTHR23402:SF1">
    <property type="entry name" value="PYROGLUTAMYL-PEPTIDASE I"/>
    <property type="match status" value="1"/>
</dbReference>
<comment type="similarity">
    <text evidence="1">Belongs to the peptidase C15 family.</text>
</comment>
<gene>
    <name evidence="5" type="ORF">G2W53_021636</name>
</gene>
<keyword evidence="2" id="KW-0645">Protease</keyword>
<dbReference type="GO" id="GO:0006508">
    <property type="term" value="P:proteolysis"/>
    <property type="evidence" value="ECO:0007669"/>
    <property type="project" value="UniProtKB-KW"/>
</dbReference>
<dbReference type="GO" id="GO:0008234">
    <property type="term" value="F:cysteine-type peptidase activity"/>
    <property type="evidence" value="ECO:0007669"/>
    <property type="project" value="UniProtKB-KW"/>
</dbReference>
<dbReference type="SUPFAM" id="SSF53182">
    <property type="entry name" value="Pyrrolidone carboxyl peptidase (pyroglutamate aminopeptidase)"/>
    <property type="match status" value="1"/>
</dbReference>
<accession>A0A834WI21</accession>
<dbReference type="OrthoDB" id="407146at2759"/>
<sequence>MLGRWSFLGARNSSSTADLASTMEFDGHSILDGLQRFSAMMEHKFAVERQAVNEATCLSVETITKSLKKRAYDVIISYDAGRFVCNYVYYNSLRFAEQHGNKSLFVHVPIFFQN</sequence>
<keyword evidence="4" id="KW-0788">Thiol protease</keyword>
<evidence type="ECO:0000313" key="6">
    <source>
        <dbReference type="Proteomes" id="UP000634136"/>
    </source>
</evidence>
<keyword evidence="3" id="KW-0378">Hydrolase</keyword>
<proteinExistence type="inferred from homology"/>
<dbReference type="PANTHER" id="PTHR23402">
    <property type="entry name" value="PROTEASE FAMILY C15 PYROGLUTAMYL-PEPTIDASE I-RELATED"/>
    <property type="match status" value="1"/>
</dbReference>
<evidence type="ECO:0000256" key="1">
    <source>
        <dbReference type="ARBA" id="ARBA00006641"/>
    </source>
</evidence>
<keyword evidence="6" id="KW-1185">Reference proteome</keyword>
<evidence type="ECO:0000313" key="5">
    <source>
        <dbReference type="EMBL" id="KAF7823492.1"/>
    </source>
</evidence>
<dbReference type="EMBL" id="JAAIUW010000007">
    <property type="protein sequence ID" value="KAF7823492.1"/>
    <property type="molecule type" value="Genomic_DNA"/>
</dbReference>
<dbReference type="Pfam" id="PF01470">
    <property type="entry name" value="Peptidase_C15"/>
    <property type="match status" value="1"/>
</dbReference>
<evidence type="ECO:0000256" key="2">
    <source>
        <dbReference type="ARBA" id="ARBA00022670"/>
    </source>
</evidence>
<dbReference type="InterPro" id="IPR016125">
    <property type="entry name" value="Peptidase_C15-like"/>
</dbReference>
<name>A0A834WI21_9FABA</name>
<dbReference type="Proteomes" id="UP000634136">
    <property type="component" value="Unassembled WGS sequence"/>
</dbReference>
<organism evidence="5 6">
    <name type="scientific">Senna tora</name>
    <dbReference type="NCBI Taxonomy" id="362788"/>
    <lineage>
        <taxon>Eukaryota</taxon>
        <taxon>Viridiplantae</taxon>
        <taxon>Streptophyta</taxon>
        <taxon>Embryophyta</taxon>
        <taxon>Tracheophyta</taxon>
        <taxon>Spermatophyta</taxon>
        <taxon>Magnoliopsida</taxon>
        <taxon>eudicotyledons</taxon>
        <taxon>Gunneridae</taxon>
        <taxon>Pentapetalae</taxon>
        <taxon>rosids</taxon>
        <taxon>fabids</taxon>
        <taxon>Fabales</taxon>
        <taxon>Fabaceae</taxon>
        <taxon>Caesalpinioideae</taxon>
        <taxon>Cassia clade</taxon>
        <taxon>Senna</taxon>
    </lineage>
</organism>
<reference evidence="5" key="1">
    <citation type="submission" date="2020-09" db="EMBL/GenBank/DDBJ databases">
        <title>Genome-Enabled Discovery of Anthraquinone Biosynthesis in Senna tora.</title>
        <authorList>
            <person name="Kang S.-H."/>
            <person name="Pandey R.P."/>
            <person name="Lee C.-M."/>
            <person name="Sim J.-S."/>
            <person name="Jeong J.-T."/>
            <person name="Choi B.-S."/>
            <person name="Jung M."/>
            <person name="Ginzburg D."/>
            <person name="Zhao K."/>
            <person name="Won S.Y."/>
            <person name="Oh T.-J."/>
            <person name="Yu Y."/>
            <person name="Kim N.-H."/>
            <person name="Lee O.R."/>
            <person name="Lee T.-H."/>
            <person name="Bashyal P."/>
            <person name="Kim T.-S."/>
            <person name="Lee W.-H."/>
            <person name="Kawkins C."/>
            <person name="Kim C.-K."/>
            <person name="Kim J.S."/>
            <person name="Ahn B.O."/>
            <person name="Rhee S.Y."/>
            <person name="Sohng J.K."/>
        </authorList>
    </citation>
    <scope>NUCLEOTIDE SEQUENCE</scope>
    <source>
        <tissue evidence="5">Leaf</tissue>
    </source>
</reference>
<dbReference type="Gene3D" id="3.40.630.20">
    <property type="entry name" value="Peptidase C15, pyroglutamyl peptidase I-like"/>
    <property type="match status" value="1"/>
</dbReference>
<evidence type="ECO:0000256" key="3">
    <source>
        <dbReference type="ARBA" id="ARBA00022801"/>
    </source>
</evidence>
<protein>
    <submittedName>
        <fullName evidence="5">Pyrrolidone-carboxylate peptidase</fullName>
    </submittedName>
</protein>
<dbReference type="InterPro" id="IPR036440">
    <property type="entry name" value="Peptidase_C15-like_sf"/>
</dbReference>